<dbReference type="Proteomes" id="UP001185863">
    <property type="component" value="Unassembled WGS sequence"/>
</dbReference>
<name>A0AAE4UX48_9NOCA</name>
<protein>
    <submittedName>
        <fullName evidence="1">Uncharacterized protein</fullName>
    </submittedName>
</protein>
<organism evidence="1 2">
    <name type="scientific">Rhodococcus oxybenzonivorans</name>
    <dbReference type="NCBI Taxonomy" id="1990687"/>
    <lineage>
        <taxon>Bacteria</taxon>
        <taxon>Bacillati</taxon>
        <taxon>Actinomycetota</taxon>
        <taxon>Actinomycetes</taxon>
        <taxon>Mycobacteriales</taxon>
        <taxon>Nocardiaceae</taxon>
        <taxon>Rhodococcus</taxon>
    </lineage>
</organism>
<dbReference type="EMBL" id="JAWLUP010000008">
    <property type="protein sequence ID" value="MDV7264226.1"/>
    <property type="molecule type" value="Genomic_DNA"/>
</dbReference>
<dbReference type="AlphaFoldDB" id="A0AAE4UX48"/>
<reference evidence="1" key="1">
    <citation type="submission" date="2023-10" db="EMBL/GenBank/DDBJ databases">
        <title>Development of a sustainable strategy for remediation of hydrocarbon-contaminated territories based on the waste exchange concept.</title>
        <authorList>
            <person name="Krivoruchko A."/>
        </authorList>
    </citation>
    <scope>NUCLEOTIDE SEQUENCE</scope>
    <source>
        <strain evidence="1">IEGM 68</strain>
    </source>
</reference>
<comment type="caution">
    <text evidence="1">The sequence shown here is derived from an EMBL/GenBank/DDBJ whole genome shotgun (WGS) entry which is preliminary data.</text>
</comment>
<gene>
    <name evidence="1" type="ORF">R4315_06650</name>
</gene>
<evidence type="ECO:0000313" key="1">
    <source>
        <dbReference type="EMBL" id="MDV7264226.1"/>
    </source>
</evidence>
<dbReference type="RefSeq" id="WP_213575900.1">
    <property type="nucleotide sequence ID" value="NZ_JAWLUP010000008.1"/>
</dbReference>
<evidence type="ECO:0000313" key="2">
    <source>
        <dbReference type="Proteomes" id="UP001185863"/>
    </source>
</evidence>
<proteinExistence type="predicted"/>
<accession>A0AAE4UX48</accession>
<sequence>MTTPDPHATPTLLDDDEDVFGTPSFEMLVRDGVPIVSGSYFIHPPLRAKSADWDPGRADRLVVHASDGSIWAAEDVPLSGTVTVCLQPINAQ</sequence>